<proteinExistence type="inferred from homology"/>
<dbReference type="AlphaFoldDB" id="A0A9W4U1Y5"/>
<dbReference type="Pfam" id="PF00400">
    <property type="entry name" value="WD40"/>
    <property type="match status" value="2"/>
</dbReference>
<dbReference type="InterPro" id="IPR036322">
    <property type="entry name" value="WD40_repeat_dom_sf"/>
</dbReference>
<keyword evidence="2" id="KW-0963">Cytoplasm</keyword>
<dbReference type="PANTHER" id="PTHR14344">
    <property type="entry name" value="WD REPEAT PROTEIN"/>
    <property type="match status" value="1"/>
</dbReference>
<dbReference type="InterPro" id="IPR001680">
    <property type="entry name" value="WD40_rpt"/>
</dbReference>
<evidence type="ECO:0000256" key="3">
    <source>
        <dbReference type="ARBA" id="ARBA00022574"/>
    </source>
</evidence>
<dbReference type="Gene3D" id="2.130.10.10">
    <property type="entry name" value="YVTN repeat-like/Quinoprotein amine dehydrogenase"/>
    <property type="match status" value="2"/>
</dbReference>
<feature type="repeat" description="WD" evidence="7">
    <location>
        <begin position="185"/>
        <end position="226"/>
    </location>
</feature>
<evidence type="ECO:0000256" key="7">
    <source>
        <dbReference type="PROSITE-ProRule" id="PRU00221"/>
    </source>
</evidence>
<keyword evidence="4" id="KW-0819">tRNA processing</keyword>
<gene>
    <name evidence="8" type="ORF">CANVERA_P5012</name>
</gene>
<evidence type="ECO:0000256" key="4">
    <source>
        <dbReference type="ARBA" id="ARBA00022694"/>
    </source>
</evidence>
<dbReference type="InterPro" id="IPR015943">
    <property type="entry name" value="WD40/YVTN_repeat-like_dom_sf"/>
</dbReference>
<organism evidence="8 9">
    <name type="scientific">Candida verbasci</name>
    <dbReference type="NCBI Taxonomy" id="1227364"/>
    <lineage>
        <taxon>Eukaryota</taxon>
        <taxon>Fungi</taxon>
        <taxon>Dikarya</taxon>
        <taxon>Ascomycota</taxon>
        <taxon>Saccharomycotina</taxon>
        <taxon>Pichiomycetes</taxon>
        <taxon>Debaryomycetaceae</taxon>
        <taxon>Candida/Lodderomyces clade</taxon>
        <taxon>Candida</taxon>
    </lineage>
</organism>
<dbReference type="SMART" id="SM00320">
    <property type="entry name" value="WD40"/>
    <property type="match status" value="9"/>
</dbReference>
<dbReference type="SUPFAM" id="SSF101898">
    <property type="entry name" value="NHL repeat"/>
    <property type="match status" value="1"/>
</dbReference>
<dbReference type="SUPFAM" id="SSF50978">
    <property type="entry name" value="WD40 repeat-like"/>
    <property type="match status" value="2"/>
</dbReference>
<dbReference type="Proteomes" id="UP001152885">
    <property type="component" value="Unassembled WGS sequence"/>
</dbReference>
<evidence type="ECO:0000256" key="1">
    <source>
        <dbReference type="ARBA" id="ARBA00004496"/>
    </source>
</evidence>
<comment type="subcellular location">
    <subcellularLocation>
        <location evidence="1">Cytoplasm</location>
    </subcellularLocation>
</comment>
<dbReference type="PROSITE" id="PS50082">
    <property type="entry name" value="WD_REPEATS_2"/>
    <property type="match status" value="1"/>
</dbReference>
<accession>A0A9W4U1Y5</accession>
<dbReference type="InterPro" id="IPR051973">
    <property type="entry name" value="tRNA_Anticodon_Mtase-Reg"/>
</dbReference>
<comment type="similarity">
    <text evidence="6">Belongs to the WD repeat WDR6 family.</text>
</comment>
<dbReference type="EMBL" id="CANTUO010000007">
    <property type="protein sequence ID" value="CAI5760503.1"/>
    <property type="molecule type" value="Genomic_DNA"/>
</dbReference>
<evidence type="ECO:0000256" key="2">
    <source>
        <dbReference type="ARBA" id="ARBA00022490"/>
    </source>
</evidence>
<protein>
    <submittedName>
        <fullName evidence="8">Uncharacterized protein</fullName>
    </submittedName>
</protein>
<name>A0A9W4U1Y5_9ASCO</name>
<evidence type="ECO:0000313" key="9">
    <source>
        <dbReference type="Proteomes" id="UP001152885"/>
    </source>
</evidence>
<keyword evidence="3 7" id="KW-0853">WD repeat</keyword>
<sequence>MNNEISCLNEDKFKPVTPYGPITAIKIHNNYIYVGYGSLLKIYNIETQESVFQTQVFKRRKIHSIDISPNGESVLLSGEKSFMVANLSDLFEEKAEYIEKSIHEWIITSCFSDDSTILLLNAYNNVYQINLSDYTYEKIHCNEKSILYSGSINILNDGEIYIAAGTVMNGVVIWNLKTRKIVYNLKDHEGSIFGVKIDQTGKFIISCSDDRSIKLYDFRTGNLLANGWGHGSRIWGLSFFKSENDKIMSIGEDCTLRIWKFDGTDQLVQLRLYENCHRGKHIWSGDVDDDICVTGGADGKLRIHDLNEDNQNVEKYSIDEISETCQFDLMKNEFIRDFYELETCLILLTSNGHLIKFEKEIKEFRYMGHYSTLINFGIVKGFKELGIVVIADRQGDLLVTDGDRTEWIDSKINRTISNIFTYSQEHQYFILMDCPNPNIPYILYKFNDSFNIVEVKEVPKPEKFITISSIALDLENNWLVLATKKITIGIIDLNSMESKVFRRISQGDTISQISIINPSKNNLDLLILARDGIYTYLRTNLSSIEIYQQNKLTRGFIEGGSIQNNELILYGFKSSYFYVWNETRQIEIMNQYCGGNGHRQYKFIKQNNGFRFIYNFKNYLCICEFQHRFKDYGLINQGTHGREIRDLSIGENGLLAIIAEDSTISLNKIINGGVKHYWSMNNHISGMQRIKFMNENYLGSSAANEEFIIWKLNSMDDIPTIYEVARLEKTKDVPDLRIMDFDSIEITSDTFMIATVYSDSQIKIWNYNKGFNLISKWIYKSCCVLNVQFCTFGDVVYLLIATTDGFISVYKLTNDYKNHSVVLRTQLHQSSIKAINLYKRDDDHYILITGGDDNAITVNALNQKGDVLSIDLIDRDEFAASSTITSISKVNDTEFVVTSVDQIVRLWSFKDTTLKCNAEKFTTVADTGCSDITEINNEKILVIGGAGLSLWNL</sequence>
<dbReference type="GO" id="GO:0030488">
    <property type="term" value="P:tRNA methylation"/>
    <property type="evidence" value="ECO:0007669"/>
    <property type="project" value="TreeGrafter"/>
</dbReference>
<dbReference type="PROSITE" id="PS50294">
    <property type="entry name" value="WD_REPEATS_REGION"/>
    <property type="match status" value="1"/>
</dbReference>
<keyword evidence="5" id="KW-0677">Repeat</keyword>
<evidence type="ECO:0000313" key="8">
    <source>
        <dbReference type="EMBL" id="CAI5760503.1"/>
    </source>
</evidence>
<keyword evidence="9" id="KW-1185">Reference proteome</keyword>
<comment type="caution">
    <text evidence="8">The sequence shown here is derived from an EMBL/GenBank/DDBJ whole genome shotgun (WGS) entry which is preliminary data.</text>
</comment>
<reference evidence="8" key="1">
    <citation type="submission" date="2022-12" db="EMBL/GenBank/DDBJ databases">
        <authorList>
            <person name="Brejova B."/>
        </authorList>
    </citation>
    <scope>NUCLEOTIDE SEQUENCE</scope>
</reference>
<dbReference type="GO" id="GO:0005737">
    <property type="term" value="C:cytoplasm"/>
    <property type="evidence" value="ECO:0007669"/>
    <property type="project" value="UniProtKB-SubCell"/>
</dbReference>
<evidence type="ECO:0000256" key="6">
    <source>
        <dbReference type="ARBA" id="ARBA00038255"/>
    </source>
</evidence>
<dbReference type="OrthoDB" id="66881at2759"/>
<dbReference type="PANTHER" id="PTHR14344:SF3">
    <property type="entry name" value="WD REPEAT-CONTAINING PROTEIN 6"/>
    <property type="match status" value="1"/>
</dbReference>
<evidence type="ECO:0000256" key="5">
    <source>
        <dbReference type="ARBA" id="ARBA00022737"/>
    </source>
</evidence>